<keyword evidence="11" id="KW-1185">Reference proteome</keyword>
<keyword evidence="9" id="KW-0472">Membrane</keyword>
<dbReference type="EMBL" id="FWXJ01000010">
    <property type="protein sequence ID" value="SMC63222.1"/>
    <property type="molecule type" value="Genomic_DNA"/>
</dbReference>
<sequence length="196" mass="22355">MLRLANLNRQMSMKLVVVTVLMFGFGYALVPAYRAICELTGINVVTSKSEYGIRAFGAKSVKENTQIQTDRIVTIEFDSNVKGLLRFKPMQRYLEVHPGEITQIVYEVVNEQDRVVVAQAIPSYAPKVATQYFTKLECFCFQQQTLQPKESRQMPVMFVIDKDLPKDVKTITLSYTFFEIQGATPVSRNEVKPSRI</sequence>
<evidence type="ECO:0000256" key="6">
    <source>
        <dbReference type="ARBA" id="ARBA00022968"/>
    </source>
</evidence>
<comment type="function">
    <text evidence="1">Exerts its effect at some terminal stage of cytochrome c oxidase synthesis, probably by being involved in the insertion of the copper B into subunit I.</text>
</comment>
<dbReference type="GO" id="GO:0005886">
    <property type="term" value="C:plasma membrane"/>
    <property type="evidence" value="ECO:0007669"/>
    <property type="project" value="UniProtKB-SubCell"/>
</dbReference>
<evidence type="ECO:0000256" key="2">
    <source>
        <dbReference type="ARBA" id="ARBA00004382"/>
    </source>
</evidence>
<dbReference type="RefSeq" id="WP_304442180.1">
    <property type="nucleotide sequence ID" value="NZ_FWXJ01000010.1"/>
</dbReference>
<comment type="subcellular location">
    <subcellularLocation>
        <location evidence="2">Cell inner membrane</location>
        <topology evidence="2">Single-pass type II membrane protein</topology>
        <orientation evidence="2">Periplasmic side</orientation>
    </subcellularLocation>
</comment>
<reference evidence="10 11" key="1">
    <citation type="submission" date="2017-04" db="EMBL/GenBank/DDBJ databases">
        <authorList>
            <person name="Afonso C.L."/>
            <person name="Miller P.J."/>
            <person name="Scott M.A."/>
            <person name="Spackman E."/>
            <person name="Goraichik I."/>
            <person name="Dimitrov K.M."/>
            <person name="Suarez D.L."/>
            <person name="Swayne D.E."/>
        </authorList>
    </citation>
    <scope>NUCLEOTIDE SEQUENCE [LARGE SCALE GENOMIC DNA]</scope>
    <source>
        <strain evidence="10 11">VK13</strain>
    </source>
</reference>
<evidence type="ECO:0000256" key="5">
    <source>
        <dbReference type="ARBA" id="ARBA00022692"/>
    </source>
</evidence>
<evidence type="ECO:0000313" key="11">
    <source>
        <dbReference type="Proteomes" id="UP000192708"/>
    </source>
</evidence>
<accession>A0A1W2ARS6</accession>
<evidence type="ECO:0000256" key="1">
    <source>
        <dbReference type="ARBA" id="ARBA00004007"/>
    </source>
</evidence>
<protein>
    <recommendedName>
        <fullName evidence="4">Cytochrome c oxidase assembly protein CtaG</fullName>
    </recommendedName>
</protein>
<evidence type="ECO:0000256" key="7">
    <source>
        <dbReference type="ARBA" id="ARBA00022989"/>
    </source>
</evidence>
<dbReference type="InterPro" id="IPR023471">
    <property type="entry name" value="CtaG/Cox11_dom_sf"/>
</dbReference>
<dbReference type="NCBIfam" id="NF003465">
    <property type="entry name" value="PRK05089.1"/>
    <property type="match status" value="1"/>
</dbReference>
<dbReference type="Proteomes" id="UP000192708">
    <property type="component" value="Unassembled WGS sequence"/>
</dbReference>
<dbReference type="AlphaFoldDB" id="A0A1W2ARS6"/>
<keyword evidence="8" id="KW-0186">Copper</keyword>
<name>A0A1W2ARS6_9BURK</name>
<dbReference type="STRING" id="1938817.SAMN06296008_11037"/>
<keyword evidence="7" id="KW-1133">Transmembrane helix</keyword>
<dbReference type="SUPFAM" id="SSF110111">
    <property type="entry name" value="Ctag/Cox11"/>
    <property type="match status" value="1"/>
</dbReference>
<evidence type="ECO:0000256" key="4">
    <source>
        <dbReference type="ARBA" id="ARBA00015384"/>
    </source>
</evidence>
<comment type="similarity">
    <text evidence="3">Belongs to the COX11/CtaG family.</text>
</comment>
<evidence type="ECO:0000313" key="10">
    <source>
        <dbReference type="EMBL" id="SMC63222.1"/>
    </source>
</evidence>
<dbReference type="PIRSF" id="PIRSF005413">
    <property type="entry name" value="COX11"/>
    <property type="match status" value="1"/>
</dbReference>
<dbReference type="InterPro" id="IPR007533">
    <property type="entry name" value="Cyt_c_oxidase_assmbl_CtaG"/>
</dbReference>
<dbReference type="GO" id="GO:0005507">
    <property type="term" value="F:copper ion binding"/>
    <property type="evidence" value="ECO:0007669"/>
    <property type="project" value="InterPro"/>
</dbReference>
<dbReference type="Gene3D" id="2.60.370.10">
    <property type="entry name" value="Ctag/Cox11"/>
    <property type="match status" value="1"/>
</dbReference>
<keyword evidence="6" id="KW-0735">Signal-anchor</keyword>
<dbReference type="Pfam" id="PF04442">
    <property type="entry name" value="CtaG_Cox11"/>
    <property type="match status" value="1"/>
</dbReference>
<gene>
    <name evidence="10" type="ORF">SAMN06296008_11037</name>
</gene>
<proteinExistence type="inferred from homology"/>
<evidence type="ECO:0000256" key="3">
    <source>
        <dbReference type="ARBA" id="ARBA00009620"/>
    </source>
</evidence>
<evidence type="ECO:0000256" key="9">
    <source>
        <dbReference type="ARBA" id="ARBA00023136"/>
    </source>
</evidence>
<organism evidence="10 11">
    <name type="scientific">Polynucleobacter kasalickyi</name>
    <dbReference type="NCBI Taxonomy" id="1938817"/>
    <lineage>
        <taxon>Bacteria</taxon>
        <taxon>Pseudomonadati</taxon>
        <taxon>Pseudomonadota</taxon>
        <taxon>Betaproteobacteria</taxon>
        <taxon>Burkholderiales</taxon>
        <taxon>Burkholderiaceae</taxon>
        <taxon>Polynucleobacter</taxon>
    </lineage>
</organism>
<evidence type="ECO:0000256" key="8">
    <source>
        <dbReference type="ARBA" id="ARBA00023008"/>
    </source>
</evidence>
<dbReference type="PANTHER" id="PTHR21320">
    <property type="entry name" value="CYTOCHROME C OXIDASE ASSEMBLY PROTEIN COX11-RELATED"/>
    <property type="match status" value="1"/>
</dbReference>
<dbReference type="PANTHER" id="PTHR21320:SF3">
    <property type="entry name" value="CYTOCHROME C OXIDASE ASSEMBLY PROTEIN COX11, MITOCHONDRIAL-RELATED"/>
    <property type="match status" value="1"/>
</dbReference>
<keyword evidence="5" id="KW-0812">Transmembrane</keyword>